<name>A0A7X0DCL9_9HYPH</name>
<dbReference type="AlphaFoldDB" id="A0A7X0DCL9"/>
<feature type="region of interest" description="Disordered" evidence="1">
    <location>
        <begin position="39"/>
        <end position="60"/>
    </location>
</feature>
<comment type="caution">
    <text evidence="2">The sequence shown here is derived from an EMBL/GenBank/DDBJ whole genome shotgun (WGS) entry which is preliminary data.</text>
</comment>
<gene>
    <name evidence="2" type="ORF">HNQ75_001090</name>
</gene>
<dbReference type="RefSeq" id="WP_077547142.1">
    <property type="nucleotide sequence ID" value="NZ_JACHEJ010000002.1"/>
</dbReference>
<reference evidence="2 3" key="1">
    <citation type="submission" date="2020-08" db="EMBL/GenBank/DDBJ databases">
        <title>Genomic Encyclopedia of Type Strains, Phase IV (KMG-IV): sequencing the most valuable type-strain genomes for metagenomic binning, comparative biology and taxonomic classification.</title>
        <authorList>
            <person name="Goeker M."/>
        </authorList>
    </citation>
    <scope>NUCLEOTIDE SEQUENCE [LARGE SCALE GENOMIC DNA]</scope>
    <source>
        <strain evidence="2 3">DSM 102134</strain>
    </source>
</reference>
<feature type="compositionally biased region" description="Basic and acidic residues" evidence="1">
    <location>
        <begin position="43"/>
        <end position="60"/>
    </location>
</feature>
<evidence type="ECO:0000256" key="1">
    <source>
        <dbReference type="SAM" id="MobiDB-lite"/>
    </source>
</evidence>
<dbReference type="Proteomes" id="UP000535501">
    <property type="component" value="Unassembled WGS sequence"/>
</dbReference>
<keyword evidence="3" id="KW-1185">Reference proteome</keyword>
<evidence type="ECO:0000313" key="2">
    <source>
        <dbReference type="EMBL" id="MBB6179136.1"/>
    </source>
</evidence>
<protein>
    <submittedName>
        <fullName evidence="2">Uncharacterized protein</fullName>
    </submittedName>
</protein>
<proteinExistence type="predicted"/>
<evidence type="ECO:0000313" key="3">
    <source>
        <dbReference type="Proteomes" id="UP000535501"/>
    </source>
</evidence>
<organism evidence="2 3">
    <name type="scientific">Pseudorhizobium flavum</name>
    <dbReference type="NCBI Taxonomy" id="1335061"/>
    <lineage>
        <taxon>Bacteria</taxon>
        <taxon>Pseudomonadati</taxon>
        <taxon>Pseudomonadota</taxon>
        <taxon>Alphaproteobacteria</taxon>
        <taxon>Hyphomicrobiales</taxon>
        <taxon>Rhizobiaceae</taxon>
        <taxon>Rhizobium/Agrobacterium group</taxon>
        <taxon>Pseudorhizobium</taxon>
    </lineage>
</organism>
<accession>A0A7X0DCL9</accession>
<sequence>MLKTLANMGVALALTFGAVTTTAQIASAQDLELRIGPDGVRPVIRDRDRDRDRDRRRDECSPRLALSIARDAGLRRAEVTRITRRTVTVQGMTRRGPERMVFANERGCPEL</sequence>
<dbReference type="EMBL" id="JACHEJ010000002">
    <property type="protein sequence ID" value="MBB6179136.1"/>
    <property type="molecule type" value="Genomic_DNA"/>
</dbReference>